<dbReference type="Proteomes" id="UP000588068">
    <property type="component" value="Unassembled WGS sequence"/>
</dbReference>
<dbReference type="InterPro" id="IPR011517">
    <property type="entry name" value="RNA_pol_sigma70_ECF-like"/>
</dbReference>
<proteinExistence type="predicted"/>
<dbReference type="Gene3D" id="1.10.10.10">
    <property type="entry name" value="Winged helix-like DNA-binding domain superfamily/Winged helix DNA-binding domain"/>
    <property type="match status" value="1"/>
</dbReference>
<accession>A0A841HS85</accession>
<evidence type="ECO:0000313" key="2">
    <source>
        <dbReference type="EMBL" id="MBB6095514.1"/>
    </source>
</evidence>
<dbReference type="Pfam" id="PF07638">
    <property type="entry name" value="Sigma70_ECF"/>
    <property type="match status" value="1"/>
</dbReference>
<dbReference type="SUPFAM" id="SSF88946">
    <property type="entry name" value="Sigma2 domain of RNA polymerase sigma factors"/>
    <property type="match status" value="1"/>
</dbReference>
<name>A0A841HS85_9GAMM</name>
<dbReference type="InterPro" id="IPR053812">
    <property type="entry name" value="HTH_Sigma70_ECF-like"/>
</dbReference>
<protein>
    <submittedName>
        <fullName evidence="2">RNA polymerase sigma factor (TIGR02999 family)</fullName>
    </submittedName>
</protein>
<comment type="caution">
    <text evidence="2">The sequence shown here is derived from an EMBL/GenBank/DDBJ whole genome shotgun (WGS) entry which is preliminary data.</text>
</comment>
<dbReference type="InterPro" id="IPR013325">
    <property type="entry name" value="RNA_pol_sigma_r2"/>
</dbReference>
<dbReference type="InterPro" id="IPR014284">
    <property type="entry name" value="RNA_pol_sigma-70_dom"/>
</dbReference>
<gene>
    <name evidence="2" type="ORF">HNQ60_004404</name>
</gene>
<dbReference type="GO" id="GO:0006352">
    <property type="term" value="P:DNA-templated transcription initiation"/>
    <property type="evidence" value="ECO:0007669"/>
    <property type="project" value="InterPro"/>
</dbReference>
<dbReference type="RefSeq" id="WP_184334873.1">
    <property type="nucleotide sequence ID" value="NZ_JACHHZ010000005.1"/>
</dbReference>
<dbReference type="AlphaFoldDB" id="A0A841HS85"/>
<dbReference type="SUPFAM" id="SSF88659">
    <property type="entry name" value="Sigma3 and sigma4 domains of RNA polymerase sigma factors"/>
    <property type="match status" value="1"/>
</dbReference>
<dbReference type="GO" id="GO:0003700">
    <property type="term" value="F:DNA-binding transcription factor activity"/>
    <property type="evidence" value="ECO:0007669"/>
    <property type="project" value="InterPro"/>
</dbReference>
<evidence type="ECO:0000259" key="1">
    <source>
        <dbReference type="Pfam" id="PF07638"/>
    </source>
</evidence>
<sequence length="188" mass="21093">MSDLTMATPQLGGLERADHGALFASLYDELRGIAHRELRRGGGLTLSATTLLHETYFRIRQRESADFPDQNRFLAYAARAMRTLIIDYARNRQAHKRGGEFEITSLPTELPEQITEAAELERLAGAIDLLGELDADLAQLVDLKFFCGYSLIEIAAMRGVSERTAQRDWDKARVLLKRALEGRDLLSS</sequence>
<feature type="domain" description="RNA polymerase sigma-70 ECF-like HTH" evidence="1">
    <location>
        <begin position="18"/>
        <end position="180"/>
    </location>
</feature>
<keyword evidence="3" id="KW-1185">Reference proteome</keyword>
<dbReference type="NCBIfam" id="TIGR02999">
    <property type="entry name" value="Sig-70_X6"/>
    <property type="match status" value="1"/>
</dbReference>
<dbReference type="InterPro" id="IPR036388">
    <property type="entry name" value="WH-like_DNA-bd_sf"/>
</dbReference>
<organism evidence="2 3">
    <name type="scientific">Povalibacter uvarum</name>
    <dbReference type="NCBI Taxonomy" id="732238"/>
    <lineage>
        <taxon>Bacteria</taxon>
        <taxon>Pseudomonadati</taxon>
        <taxon>Pseudomonadota</taxon>
        <taxon>Gammaproteobacteria</taxon>
        <taxon>Steroidobacterales</taxon>
        <taxon>Steroidobacteraceae</taxon>
        <taxon>Povalibacter</taxon>
    </lineage>
</organism>
<dbReference type="EMBL" id="JACHHZ010000005">
    <property type="protein sequence ID" value="MBB6095514.1"/>
    <property type="molecule type" value="Genomic_DNA"/>
</dbReference>
<evidence type="ECO:0000313" key="3">
    <source>
        <dbReference type="Proteomes" id="UP000588068"/>
    </source>
</evidence>
<dbReference type="NCBIfam" id="TIGR02937">
    <property type="entry name" value="sigma70-ECF"/>
    <property type="match status" value="1"/>
</dbReference>
<dbReference type="InterPro" id="IPR013324">
    <property type="entry name" value="RNA_pol_sigma_r3/r4-like"/>
</dbReference>
<reference evidence="2 3" key="1">
    <citation type="submission" date="2020-08" db="EMBL/GenBank/DDBJ databases">
        <title>Genomic Encyclopedia of Type Strains, Phase IV (KMG-IV): sequencing the most valuable type-strain genomes for metagenomic binning, comparative biology and taxonomic classification.</title>
        <authorList>
            <person name="Goeker M."/>
        </authorList>
    </citation>
    <scope>NUCLEOTIDE SEQUENCE [LARGE SCALE GENOMIC DNA]</scope>
    <source>
        <strain evidence="2 3">DSM 26723</strain>
    </source>
</reference>